<feature type="domain" description="NodB homology" evidence="2">
    <location>
        <begin position="140"/>
        <end position="351"/>
    </location>
</feature>
<feature type="transmembrane region" description="Helical" evidence="1">
    <location>
        <begin position="88"/>
        <end position="107"/>
    </location>
</feature>
<dbReference type="Gene3D" id="3.20.20.370">
    <property type="entry name" value="Glycoside hydrolase/deacetylase"/>
    <property type="match status" value="1"/>
</dbReference>
<dbReference type="Proteomes" id="UP000292580">
    <property type="component" value="Unassembled WGS sequence"/>
</dbReference>
<keyword evidence="4" id="KW-1185">Reference proteome</keyword>
<dbReference type="EMBL" id="PGCL01000002">
    <property type="protein sequence ID" value="TAJ44520.1"/>
    <property type="molecule type" value="Genomic_DNA"/>
</dbReference>
<evidence type="ECO:0000313" key="4">
    <source>
        <dbReference type="Proteomes" id="UP000292580"/>
    </source>
</evidence>
<keyword evidence="1" id="KW-0812">Transmembrane</keyword>
<gene>
    <name evidence="3" type="ORF">CUJ86_04165</name>
</gene>
<dbReference type="PROSITE" id="PS51677">
    <property type="entry name" value="NODB"/>
    <property type="match status" value="1"/>
</dbReference>
<evidence type="ECO:0000256" key="1">
    <source>
        <dbReference type="SAM" id="Phobius"/>
    </source>
</evidence>
<dbReference type="InterPro" id="IPR002509">
    <property type="entry name" value="NODB_dom"/>
</dbReference>
<proteinExistence type="predicted"/>
<evidence type="ECO:0000259" key="2">
    <source>
        <dbReference type="PROSITE" id="PS51677"/>
    </source>
</evidence>
<dbReference type="InterPro" id="IPR011330">
    <property type="entry name" value="Glyco_hydro/deAcase_b/a-brl"/>
</dbReference>
<keyword evidence="1" id="KW-1133">Transmembrane helix</keyword>
<accession>A0A483CNF1</accession>
<feature type="transmembrane region" description="Helical" evidence="1">
    <location>
        <begin position="15"/>
        <end position="35"/>
    </location>
</feature>
<evidence type="ECO:0000313" key="3">
    <source>
        <dbReference type="EMBL" id="TAJ44520.1"/>
    </source>
</evidence>
<dbReference type="GO" id="GO:0016810">
    <property type="term" value="F:hydrolase activity, acting on carbon-nitrogen (but not peptide) bonds"/>
    <property type="evidence" value="ECO:0007669"/>
    <property type="project" value="InterPro"/>
</dbReference>
<dbReference type="Pfam" id="PF01522">
    <property type="entry name" value="Polysacc_deac_1"/>
    <property type="match status" value="1"/>
</dbReference>
<dbReference type="GO" id="GO:0005975">
    <property type="term" value="P:carbohydrate metabolic process"/>
    <property type="evidence" value="ECO:0007669"/>
    <property type="project" value="InterPro"/>
</dbReference>
<reference evidence="3 4" key="1">
    <citation type="submission" date="2017-11" db="EMBL/GenBank/DDBJ databases">
        <title>Isolation and Characterization of Methanofollis Species from Methane Seep Offshore SW Taiwan.</title>
        <authorList>
            <person name="Teng N.-H."/>
            <person name="Lai M.-C."/>
            <person name="Chen S.-C."/>
        </authorList>
    </citation>
    <scope>NUCLEOTIDE SEQUENCE [LARGE SCALE GENOMIC DNA]</scope>
    <source>
        <strain evidence="3 4">FWC-SCC2</strain>
    </source>
</reference>
<feature type="transmembrane region" description="Helical" evidence="1">
    <location>
        <begin position="47"/>
        <end position="68"/>
    </location>
</feature>
<organism evidence="3 4">
    <name type="scientific">Methanofollis fontis</name>
    <dbReference type="NCBI Taxonomy" id="2052832"/>
    <lineage>
        <taxon>Archaea</taxon>
        <taxon>Methanobacteriati</taxon>
        <taxon>Methanobacteriota</taxon>
        <taxon>Stenosarchaea group</taxon>
        <taxon>Methanomicrobia</taxon>
        <taxon>Methanomicrobiales</taxon>
        <taxon>Methanomicrobiaceae</taxon>
        <taxon>Methanofollis</taxon>
    </lineage>
</organism>
<dbReference type="SUPFAM" id="SSF88713">
    <property type="entry name" value="Glycoside hydrolase/deacetylase"/>
    <property type="match status" value="1"/>
</dbReference>
<name>A0A483CNF1_9EURY</name>
<dbReference type="AlphaFoldDB" id="A0A483CNF1"/>
<keyword evidence="1" id="KW-0472">Membrane</keyword>
<comment type="caution">
    <text evidence="3">The sequence shown here is derived from an EMBL/GenBank/DDBJ whole genome shotgun (WGS) entry which is preliminary data.</text>
</comment>
<protein>
    <recommendedName>
        <fullName evidence="2">NodB homology domain-containing protein</fullName>
    </recommendedName>
</protein>
<sequence>METSGRSRMDGRSRFYSGVVLAGLCITLVAIAPGFVDTFPLLSVHGIIIPLLIPGMVLLSVGASLILLRQTDHGQQRSDLNKADAVVLIVLSIVLAGMLTFTAYAVVHQTTIIQTRWGEELKDSYLMMASMDENNPFYTKKVIIRDDDVGNATALPAVRWIATRAEDDIKVTFAIIPAELAKYPETAQYLNTLDRSRVEFATHGYAHESFFPLSYEEQSHLIGCGTAIIEDLLNYRPTSFVPPKSSGNVDTSRAARMHGYAIITDMTGYPCYLTNFISSFEYESSYSPPMHRSYEDFFRSFDEFNTSSEEFYLIYLHDWSFLDEGGRLNATRTEQFDQIIRYLTGKNVQFMTLREAYYWQIDKPAIRTGQIDDSTYFIDLQECRYSHLIPFRSENTRAGAITVTDVSPDQTPMRCDVERSGSLTTFQGEQGHLYIVETSDGR</sequence>